<name>A0A937K6A5_9CLOT</name>
<dbReference type="AlphaFoldDB" id="A0A937K6A5"/>
<dbReference type="Gene3D" id="2.30.110.10">
    <property type="entry name" value="Electron Transport, Fmn-binding Protein, Chain A"/>
    <property type="match status" value="1"/>
</dbReference>
<dbReference type="EMBL" id="JAESWA010000025">
    <property type="protein sequence ID" value="MBL4933523.1"/>
    <property type="molecule type" value="Genomic_DNA"/>
</dbReference>
<dbReference type="RefSeq" id="WP_202768965.1">
    <property type="nucleotide sequence ID" value="NZ_JAESWA010000025.1"/>
</dbReference>
<comment type="caution">
    <text evidence="2">The sequence shown here is derived from an EMBL/GenBank/DDBJ whole genome shotgun (WGS) entry which is preliminary data.</text>
</comment>
<dbReference type="Pfam" id="PF22696">
    <property type="entry name" value="Putative_PNPOx_2"/>
    <property type="match status" value="1"/>
</dbReference>
<reference evidence="2" key="1">
    <citation type="submission" date="2021-01" db="EMBL/GenBank/DDBJ databases">
        <title>Genome public.</title>
        <authorList>
            <person name="Liu C."/>
            <person name="Sun Q."/>
        </authorList>
    </citation>
    <scope>NUCLEOTIDE SEQUENCE</scope>
    <source>
        <strain evidence="2">YIM B02565</strain>
    </source>
</reference>
<dbReference type="Proteomes" id="UP000623681">
    <property type="component" value="Unassembled WGS sequence"/>
</dbReference>
<dbReference type="InterPro" id="IPR012349">
    <property type="entry name" value="Split_barrel_FMN-bd"/>
</dbReference>
<protein>
    <submittedName>
        <fullName evidence="2">Pyridoxamine 5'-phosphate oxidase family protein</fullName>
    </submittedName>
</protein>
<dbReference type="SUPFAM" id="SSF50475">
    <property type="entry name" value="FMN-binding split barrel"/>
    <property type="match status" value="1"/>
</dbReference>
<sequence>MDFLKEFNRLMEESKNIALATSKDNLPNVRILSYSYDAQDKGVVYFLTFKGTQKTFELEENNKVSFTTIPDGTSEVIRVADAIVSKCEGDIDKIKSIIIKRFPEQEALISNSGHILDFYEIKFNEANVILGPNKTGKVIL</sequence>
<dbReference type="InterPro" id="IPR055196">
    <property type="entry name" value="Putative_PNPOx_2"/>
</dbReference>
<evidence type="ECO:0000259" key="1">
    <source>
        <dbReference type="Pfam" id="PF22696"/>
    </source>
</evidence>
<proteinExistence type="predicted"/>
<keyword evidence="3" id="KW-1185">Reference proteome</keyword>
<gene>
    <name evidence="2" type="ORF">JK634_17155</name>
</gene>
<evidence type="ECO:0000313" key="3">
    <source>
        <dbReference type="Proteomes" id="UP000623681"/>
    </source>
</evidence>
<evidence type="ECO:0000313" key="2">
    <source>
        <dbReference type="EMBL" id="MBL4933523.1"/>
    </source>
</evidence>
<feature type="domain" description="Pyridoxamine 5'-phosphate oxidase-like" evidence="1">
    <location>
        <begin position="12"/>
        <end position="129"/>
    </location>
</feature>
<organism evidence="2 3">
    <name type="scientific">Clostridium paridis</name>
    <dbReference type="NCBI Taxonomy" id="2803863"/>
    <lineage>
        <taxon>Bacteria</taxon>
        <taxon>Bacillati</taxon>
        <taxon>Bacillota</taxon>
        <taxon>Clostridia</taxon>
        <taxon>Eubacteriales</taxon>
        <taxon>Clostridiaceae</taxon>
        <taxon>Clostridium</taxon>
    </lineage>
</organism>
<accession>A0A937K6A5</accession>